<name>A0ACC6U8Q1_9BURK</name>
<keyword evidence="2" id="KW-1185">Reference proteome</keyword>
<evidence type="ECO:0000313" key="2">
    <source>
        <dbReference type="Proteomes" id="UP001558850"/>
    </source>
</evidence>
<accession>A0ACC6U8Q1</accession>
<organism evidence="1 2">
    <name type="scientific">Paraburkholderia phymatum</name>
    <dbReference type="NCBI Taxonomy" id="148447"/>
    <lineage>
        <taxon>Bacteria</taxon>
        <taxon>Pseudomonadati</taxon>
        <taxon>Pseudomonadota</taxon>
        <taxon>Betaproteobacteria</taxon>
        <taxon>Burkholderiales</taxon>
        <taxon>Burkholderiaceae</taxon>
        <taxon>Paraburkholderia</taxon>
    </lineage>
</organism>
<sequence length="124" mass="13126">MNTVPTLPIAAPYGIDGRGRTMEAQRGRHLRDLIEAVLFTAPGERVMRPTFGSGVLGLVFDPNGPGLAAMTQVLVAGALQTWLGDLIEIGGVEVESDDATLTIKVSYLDRQSGDTATVLFGRSV</sequence>
<gene>
    <name evidence="1" type="ORF">AB4Y32_29485</name>
</gene>
<protein>
    <submittedName>
        <fullName evidence="1">GPW/gp25 family protein</fullName>
    </submittedName>
</protein>
<reference evidence="1" key="1">
    <citation type="submission" date="2024-07" db="EMBL/GenBank/DDBJ databases">
        <title>A survey of Mimosa microsymbionts across Brazilian biomes reveals a high diversity of Paraburkholderia nodulating endemic species, but also that Cupriavidus is common as a symbiont of widespread species.</title>
        <authorList>
            <person name="Rouws L."/>
            <person name="Barauna A."/>
            <person name="Beukes C."/>
            <person name="Rouws J.R.C."/>
            <person name="De Faria S.M."/>
            <person name="Gross E."/>
            <person name="Bueno Dos Reis Junior F."/>
            <person name="Simon M.F."/>
            <person name="Maluk M."/>
            <person name="Odee D.W."/>
            <person name="Kenicer G."/>
            <person name="Young J.P.W."/>
            <person name="Reis V.M."/>
            <person name="Zilli J."/>
            <person name="James E.K."/>
        </authorList>
    </citation>
    <scope>NUCLEOTIDE SEQUENCE</scope>
    <source>
        <strain evidence="1">EG181B</strain>
    </source>
</reference>
<dbReference type="Proteomes" id="UP001558850">
    <property type="component" value="Unassembled WGS sequence"/>
</dbReference>
<proteinExistence type="predicted"/>
<evidence type="ECO:0000313" key="1">
    <source>
        <dbReference type="EMBL" id="MEX3935877.1"/>
    </source>
</evidence>
<dbReference type="EMBL" id="JBFRCH010000024">
    <property type="protein sequence ID" value="MEX3935877.1"/>
    <property type="molecule type" value="Genomic_DNA"/>
</dbReference>
<comment type="caution">
    <text evidence="1">The sequence shown here is derived from an EMBL/GenBank/DDBJ whole genome shotgun (WGS) entry which is preliminary data.</text>
</comment>